<evidence type="ECO:0000256" key="1">
    <source>
        <dbReference type="SAM" id="MobiDB-lite"/>
    </source>
</evidence>
<feature type="region of interest" description="Disordered" evidence="1">
    <location>
        <begin position="107"/>
        <end position="139"/>
    </location>
</feature>
<feature type="compositionally biased region" description="Polar residues" evidence="1">
    <location>
        <begin position="124"/>
        <end position="139"/>
    </location>
</feature>
<dbReference type="GeneID" id="81457645"/>
<keyword evidence="3" id="KW-1185">Reference proteome</keyword>
<dbReference type="EMBL" id="JAPZBT010000001">
    <property type="protein sequence ID" value="KAJ5382821.1"/>
    <property type="molecule type" value="Genomic_DNA"/>
</dbReference>
<accession>A0A9W9SQR0</accession>
<feature type="compositionally biased region" description="Polar residues" evidence="1">
    <location>
        <begin position="22"/>
        <end position="40"/>
    </location>
</feature>
<feature type="region of interest" description="Disordered" evidence="1">
    <location>
        <begin position="17"/>
        <end position="40"/>
    </location>
</feature>
<organism evidence="2 3">
    <name type="scientific">Penicillium concentricum</name>
    <dbReference type="NCBI Taxonomy" id="293559"/>
    <lineage>
        <taxon>Eukaryota</taxon>
        <taxon>Fungi</taxon>
        <taxon>Dikarya</taxon>
        <taxon>Ascomycota</taxon>
        <taxon>Pezizomycotina</taxon>
        <taxon>Eurotiomycetes</taxon>
        <taxon>Eurotiomycetidae</taxon>
        <taxon>Eurotiales</taxon>
        <taxon>Aspergillaceae</taxon>
        <taxon>Penicillium</taxon>
    </lineage>
</organism>
<dbReference type="AlphaFoldDB" id="A0A9W9SQR0"/>
<reference evidence="2" key="2">
    <citation type="journal article" date="2023" name="IMA Fungus">
        <title>Comparative genomic study of the Penicillium genus elucidates a diverse pangenome and 15 lateral gene transfer events.</title>
        <authorList>
            <person name="Petersen C."/>
            <person name="Sorensen T."/>
            <person name="Nielsen M.R."/>
            <person name="Sondergaard T.E."/>
            <person name="Sorensen J.L."/>
            <person name="Fitzpatrick D.A."/>
            <person name="Frisvad J.C."/>
            <person name="Nielsen K.L."/>
        </authorList>
    </citation>
    <scope>NUCLEOTIDE SEQUENCE</scope>
    <source>
        <strain evidence="2">IBT 3081</strain>
    </source>
</reference>
<name>A0A9W9SQR0_9EURO</name>
<reference evidence="2" key="1">
    <citation type="submission" date="2022-12" db="EMBL/GenBank/DDBJ databases">
        <authorList>
            <person name="Petersen C."/>
        </authorList>
    </citation>
    <scope>NUCLEOTIDE SEQUENCE</scope>
    <source>
        <strain evidence="2">IBT 3081</strain>
    </source>
</reference>
<evidence type="ECO:0000313" key="2">
    <source>
        <dbReference type="EMBL" id="KAJ5382821.1"/>
    </source>
</evidence>
<gene>
    <name evidence="2" type="ORF">N7517_000732</name>
</gene>
<feature type="compositionally biased region" description="Polar residues" evidence="1">
    <location>
        <begin position="81"/>
        <end position="91"/>
    </location>
</feature>
<proteinExistence type="predicted"/>
<feature type="compositionally biased region" description="Low complexity" evidence="1">
    <location>
        <begin position="112"/>
        <end position="123"/>
    </location>
</feature>
<sequence length="139" mass="15026">MATSSFNSVDYLSQIRQREQSNESFFQDSMVTQSPSSTVTEPFASSMNGLFYPSMLTQHYPAPPGPNFSTSSSIPPPNVNYLGQNPTQYPSTQLHSATESLAVDYLSPGQNTAWTPPSASTTSVQKTPAPNGNVDITQK</sequence>
<dbReference type="RefSeq" id="XP_056582597.1">
    <property type="nucleotide sequence ID" value="XM_056718462.1"/>
</dbReference>
<dbReference type="Proteomes" id="UP001147752">
    <property type="component" value="Unassembled WGS sequence"/>
</dbReference>
<evidence type="ECO:0000313" key="3">
    <source>
        <dbReference type="Proteomes" id="UP001147752"/>
    </source>
</evidence>
<protein>
    <submittedName>
        <fullName evidence="2">Uncharacterized protein</fullName>
    </submittedName>
</protein>
<comment type="caution">
    <text evidence="2">The sequence shown here is derived from an EMBL/GenBank/DDBJ whole genome shotgun (WGS) entry which is preliminary data.</text>
</comment>
<feature type="region of interest" description="Disordered" evidence="1">
    <location>
        <begin position="60"/>
        <end position="91"/>
    </location>
</feature>